<feature type="domain" description="BFN" evidence="2">
    <location>
        <begin position="3"/>
        <end position="135"/>
    </location>
</feature>
<evidence type="ECO:0000313" key="4">
    <source>
        <dbReference type="Proteomes" id="UP000014174"/>
    </source>
</evidence>
<sequence length="199" mass="22220">MKKIKLDIVGLSYSQTQSGAYALVLGEVNGRRRLPIIIGGSEAQAIAVEIEKMTPTRPLTHDLFKSFALSFHINVQEVIIYNLVDGIFYAKLICSDGEHLHEIDARTSDAVALAVRFECPIHTYEFILATAGIMIEGNDFVFLENIDPNTADDKPEVTPQGYSSFSVEELKEKLQQALLEEAYEKAVKIRDELSKRKSS</sequence>
<dbReference type="GO" id="GO:0004518">
    <property type="term" value="F:nuclease activity"/>
    <property type="evidence" value="ECO:0007669"/>
    <property type="project" value="InterPro"/>
</dbReference>
<evidence type="ECO:0008006" key="5">
    <source>
        <dbReference type="Google" id="ProtNLM"/>
    </source>
</evidence>
<dbReference type="InterPro" id="IPR003729">
    <property type="entry name" value="Bi_nuclease_dom"/>
</dbReference>
<dbReference type="PROSITE" id="PS51658">
    <property type="entry name" value="BFN"/>
    <property type="match status" value="1"/>
</dbReference>
<dbReference type="InterPro" id="IPR001943">
    <property type="entry name" value="UVR_dom"/>
</dbReference>
<name>R9GPD2_9SPHI</name>
<dbReference type="Pfam" id="PF02577">
    <property type="entry name" value="BFN_dom"/>
    <property type="match status" value="1"/>
</dbReference>
<dbReference type="EMBL" id="AQPN01000106">
    <property type="protein sequence ID" value="EOR93672.1"/>
    <property type="molecule type" value="Genomic_DNA"/>
</dbReference>
<dbReference type="Gene3D" id="3.10.690.10">
    <property type="entry name" value="Bifunctional nuclease domain"/>
    <property type="match status" value="1"/>
</dbReference>
<dbReference type="SUPFAM" id="SSF103256">
    <property type="entry name" value="Hypothetical protein TM0160"/>
    <property type="match status" value="1"/>
</dbReference>
<dbReference type="PROSITE" id="PS50151">
    <property type="entry name" value="UVR"/>
    <property type="match status" value="1"/>
</dbReference>
<dbReference type="PANTHER" id="PTHR15160">
    <property type="entry name" value="VON HIPPEL-LINDAU PROTEIN"/>
    <property type="match status" value="1"/>
</dbReference>
<dbReference type="InterPro" id="IPR036104">
    <property type="entry name" value="BFN_sf"/>
</dbReference>
<keyword evidence="4" id="KW-1185">Reference proteome</keyword>
<evidence type="ECO:0000259" key="1">
    <source>
        <dbReference type="PROSITE" id="PS50151"/>
    </source>
</evidence>
<dbReference type="PANTHER" id="PTHR15160:SF1">
    <property type="entry name" value="VON HIPPEL-LINDAU DISEASE TUMOR SUPPRESSOR"/>
    <property type="match status" value="1"/>
</dbReference>
<dbReference type="RefSeq" id="WP_016196342.1">
    <property type="nucleotide sequence ID" value="NZ_AQPN01000106.1"/>
</dbReference>
<dbReference type="eggNOG" id="COG1259">
    <property type="taxonomic scope" value="Bacteria"/>
</dbReference>
<dbReference type="PATRIC" id="fig|1150600.3.peg.3081"/>
<protein>
    <recommendedName>
        <fullName evidence="5">BFN domain-containing protein</fullName>
    </recommendedName>
</protein>
<reference evidence="3 4" key="1">
    <citation type="journal article" date="2013" name="Genome Announc.">
        <title>Draft Genome Sequence of Arcticibacter svalbardensis Strain MN12-7T, a Member of the Family Sphingobacteriaceae Isolated from an Arctic Soil Sample.</title>
        <authorList>
            <person name="Shivaji S."/>
            <person name="Ara S."/>
            <person name="Prasad S."/>
            <person name="Manasa B.P."/>
            <person name="Begum Z."/>
            <person name="Singh A."/>
            <person name="Kumar Pinnaka A."/>
        </authorList>
    </citation>
    <scope>NUCLEOTIDE SEQUENCE [LARGE SCALE GENOMIC DNA]</scope>
    <source>
        <strain evidence="3 4">MN12-7</strain>
    </source>
</reference>
<gene>
    <name evidence="3" type="ORF">ADIARSV_3113</name>
</gene>
<dbReference type="OrthoDB" id="9788698at2"/>
<organism evidence="3 4">
    <name type="scientific">Arcticibacter svalbardensis MN12-7</name>
    <dbReference type="NCBI Taxonomy" id="1150600"/>
    <lineage>
        <taxon>Bacteria</taxon>
        <taxon>Pseudomonadati</taxon>
        <taxon>Bacteroidota</taxon>
        <taxon>Sphingobacteriia</taxon>
        <taxon>Sphingobacteriales</taxon>
        <taxon>Sphingobacteriaceae</taxon>
        <taxon>Arcticibacter</taxon>
    </lineage>
</organism>
<evidence type="ECO:0000259" key="2">
    <source>
        <dbReference type="PROSITE" id="PS51658"/>
    </source>
</evidence>
<dbReference type="STRING" id="1150600.ADIARSV_3113"/>
<feature type="domain" description="UVR" evidence="1">
    <location>
        <begin position="164"/>
        <end position="199"/>
    </location>
</feature>
<evidence type="ECO:0000313" key="3">
    <source>
        <dbReference type="EMBL" id="EOR93672.1"/>
    </source>
</evidence>
<dbReference type="Pfam" id="PF02151">
    <property type="entry name" value="UVR"/>
    <property type="match status" value="1"/>
</dbReference>
<dbReference type="Proteomes" id="UP000014174">
    <property type="component" value="Unassembled WGS sequence"/>
</dbReference>
<proteinExistence type="predicted"/>
<accession>R9GPD2</accession>
<comment type="caution">
    <text evidence="3">The sequence shown here is derived from an EMBL/GenBank/DDBJ whole genome shotgun (WGS) entry which is preliminary data.</text>
</comment>
<dbReference type="AlphaFoldDB" id="R9GPD2"/>